<dbReference type="PRINTS" id="PR00080">
    <property type="entry name" value="SDRFAMILY"/>
</dbReference>
<dbReference type="PANTHER" id="PTHR43618">
    <property type="entry name" value="7-ALPHA-HYDROXYSTEROID DEHYDROGENASE"/>
    <property type="match status" value="1"/>
</dbReference>
<keyword evidence="2" id="KW-0521">NADP</keyword>
<dbReference type="EMBL" id="KL197714">
    <property type="protein sequence ID" value="KDQ60424.1"/>
    <property type="molecule type" value="Genomic_DNA"/>
</dbReference>
<dbReference type="Gene3D" id="3.40.50.720">
    <property type="entry name" value="NAD(P)-binding Rossmann-like Domain"/>
    <property type="match status" value="1"/>
</dbReference>
<gene>
    <name evidence="5" type="ORF">JAAARDRAFT_191803</name>
</gene>
<dbReference type="CDD" id="cd05233">
    <property type="entry name" value="SDR_c"/>
    <property type="match status" value="1"/>
</dbReference>
<evidence type="ECO:0000256" key="1">
    <source>
        <dbReference type="ARBA" id="ARBA00006484"/>
    </source>
</evidence>
<dbReference type="InterPro" id="IPR052178">
    <property type="entry name" value="Sec_Metab_Biosynth_SDR"/>
</dbReference>
<evidence type="ECO:0008006" key="7">
    <source>
        <dbReference type="Google" id="ProtNLM"/>
    </source>
</evidence>
<keyword evidence="6" id="KW-1185">Reference proteome</keyword>
<evidence type="ECO:0000256" key="4">
    <source>
        <dbReference type="RuleBase" id="RU000363"/>
    </source>
</evidence>
<dbReference type="HOGENOM" id="CLU_010194_12_0_1"/>
<dbReference type="InterPro" id="IPR036291">
    <property type="entry name" value="NAD(P)-bd_dom_sf"/>
</dbReference>
<organism evidence="5 6">
    <name type="scientific">Jaapia argillacea MUCL 33604</name>
    <dbReference type="NCBI Taxonomy" id="933084"/>
    <lineage>
        <taxon>Eukaryota</taxon>
        <taxon>Fungi</taxon>
        <taxon>Dikarya</taxon>
        <taxon>Basidiomycota</taxon>
        <taxon>Agaricomycotina</taxon>
        <taxon>Agaricomycetes</taxon>
        <taxon>Agaricomycetidae</taxon>
        <taxon>Jaapiales</taxon>
        <taxon>Jaapiaceae</taxon>
        <taxon>Jaapia</taxon>
    </lineage>
</organism>
<dbReference type="InterPro" id="IPR002347">
    <property type="entry name" value="SDR_fam"/>
</dbReference>
<proteinExistence type="inferred from homology"/>
<evidence type="ECO:0000256" key="3">
    <source>
        <dbReference type="ARBA" id="ARBA00023002"/>
    </source>
</evidence>
<dbReference type="InterPro" id="IPR020904">
    <property type="entry name" value="Sc_DH/Rdtase_CS"/>
</dbReference>
<comment type="similarity">
    <text evidence="1 4">Belongs to the short-chain dehydrogenases/reductases (SDR) family.</text>
</comment>
<name>A0A067Q0G5_9AGAM</name>
<dbReference type="GO" id="GO:0016491">
    <property type="term" value="F:oxidoreductase activity"/>
    <property type="evidence" value="ECO:0007669"/>
    <property type="project" value="UniProtKB-KW"/>
</dbReference>
<dbReference type="PROSITE" id="PS00061">
    <property type="entry name" value="ADH_SHORT"/>
    <property type="match status" value="1"/>
</dbReference>
<accession>A0A067Q0G5</accession>
<protein>
    <recommendedName>
        <fullName evidence="7">NAD(P)-binding protein</fullName>
    </recommendedName>
</protein>
<dbReference type="InParanoid" id="A0A067Q0G5"/>
<reference evidence="6" key="1">
    <citation type="journal article" date="2014" name="Proc. Natl. Acad. Sci. U.S.A.">
        <title>Extensive sampling of basidiomycete genomes demonstrates inadequacy of the white-rot/brown-rot paradigm for wood decay fungi.</title>
        <authorList>
            <person name="Riley R."/>
            <person name="Salamov A.A."/>
            <person name="Brown D.W."/>
            <person name="Nagy L.G."/>
            <person name="Floudas D."/>
            <person name="Held B.W."/>
            <person name="Levasseur A."/>
            <person name="Lombard V."/>
            <person name="Morin E."/>
            <person name="Otillar R."/>
            <person name="Lindquist E.A."/>
            <person name="Sun H."/>
            <person name="LaButti K.M."/>
            <person name="Schmutz J."/>
            <person name="Jabbour D."/>
            <person name="Luo H."/>
            <person name="Baker S.E."/>
            <person name="Pisabarro A.G."/>
            <person name="Walton J.D."/>
            <person name="Blanchette R.A."/>
            <person name="Henrissat B."/>
            <person name="Martin F."/>
            <person name="Cullen D."/>
            <person name="Hibbett D.S."/>
            <person name="Grigoriev I.V."/>
        </authorList>
    </citation>
    <scope>NUCLEOTIDE SEQUENCE [LARGE SCALE GENOMIC DNA]</scope>
    <source>
        <strain evidence="6">MUCL 33604</strain>
    </source>
</reference>
<evidence type="ECO:0000256" key="2">
    <source>
        <dbReference type="ARBA" id="ARBA00022857"/>
    </source>
</evidence>
<dbReference type="OrthoDB" id="3819888at2759"/>
<sequence length="290" mass="30464">MSFKQIADLTGRVALVTGGGTGIGLKIARGLAANGAKVYISGRRTDVLDKVSVEQAQQGLTLIPLPMDVTNKTTIKDAVKTIKNEDGKLHILVNNAGGKGPISSFIVDQSAPERVDNETFGSALLDDQSFEGWKDVFALNVAAPFFVTSAFLGLLEAGARDLGTGETSSVINISSAMAYIKLSWNRLAYAATKAALSHLTQSMSTEFARQGIPIRVNAIAPGYFQSEMTGPAEELLVKSETAPIGILSPFPVKRAGREEELTLTVLALAAGGFIMGQVIVLDGGLSAVNP</sequence>
<dbReference type="PRINTS" id="PR00081">
    <property type="entry name" value="GDHRDH"/>
</dbReference>
<keyword evidence="3" id="KW-0560">Oxidoreductase</keyword>
<evidence type="ECO:0000313" key="6">
    <source>
        <dbReference type="Proteomes" id="UP000027265"/>
    </source>
</evidence>
<evidence type="ECO:0000313" key="5">
    <source>
        <dbReference type="EMBL" id="KDQ60424.1"/>
    </source>
</evidence>
<dbReference type="STRING" id="933084.A0A067Q0G5"/>
<dbReference type="Pfam" id="PF00106">
    <property type="entry name" value="adh_short"/>
    <property type="match status" value="1"/>
</dbReference>
<dbReference type="Proteomes" id="UP000027265">
    <property type="component" value="Unassembled WGS sequence"/>
</dbReference>
<dbReference type="AlphaFoldDB" id="A0A067Q0G5"/>
<dbReference type="SUPFAM" id="SSF51735">
    <property type="entry name" value="NAD(P)-binding Rossmann-fold domains"/>
    <property type="match status" value="1"/>
</dbReference>
<dbReference type="PANTHER" id="PTHR43618:SF4">
    <property type="entry name" value="SHORT CHAIN DEHYDROGENASE_REDUCTASE FAMILY (AFU_ORTHOLOGUE AFUA_7G04540)"/>
    <property type="match status" value="1"/>
</dbReference>